<evidence type="ECO:0000256" key="1">
    <source>
        <dbReference type="SAM" id="MobiDB-lite"/>
    </source>
</evidence>
<keyword evidence="3" id="KW-1185">Reference proteome</keyword>
<protein>
    <submittedName>
        <fullName evidence="2">Uncharacterized protein</fullName>
    </submittedName>
</protein>
<name>A0AAV1B3G3_VICFA</name>
<accession>A0AAV1B3G3</accession>
<feature type="region of interest" description="Disordered" evidence="1">
    <location>
        <begin position="1"/>
        <end position="24"/>
    </location>
</feature>
<sequence length="176" mass="18726">MIAQREANVSGRSGAVEGHDGSERCSAVKMDLQISVDAAKGKLTARPPPLTGRTTASDRTATPAPANHHRSSPFPTGLLASLRSDWTDLSPISLRSRSNRSDLHLSSLSSTGQPLRCTAPPQVPTTSYSRTALPPPPTSRISPSRTSLARSSTKEGHPLAFFFNSQGLNLASSFFF</sequence>
<feature type="compositionally biased region" description="Polar residues" evidence="1">
    <location>
        <begin position="104"/>
        <end position="113"/>
    </location>
</feature>
<feature type="region of interest" description="Disordered" evidence="1">
    <location>
        <begin position="98"/>
        <end position="150"/>
    </location>
</feature>
<evidence type="ECO:0000313" key="2">
    <source>
        <dbReference type="EMBL" id="CAI8617309.1"/>
    </source>
</evidence>
<gene>
    <name evidence="2" type="ORF">VFH_VI069920</name>
</gene>
<evidence type="ECO:0000313" key="3">
    <source>
        <dbReference type="Proteomes" id="UP001157006"/>
    </source>
</evidence>
<dbReference type="AlphaFoldDB" id="A0AAV1B3G3"/>
<reference evidence="2 3" key="1">
    <citation type="submission" date="2023-01" db="EMBL/GenBank/DDBJ databases">
        <authorList>
            <person name="Kreplak J."/>
        </authorList>
    </citation>
    <scope>NUCLEOTIDE SEQUENCE [LARGE SCALE GENOMIC DNA]</scope>
</reference>
<organism evidence="2 3">
    <name type="scientific">Vicia faba</name>
    <name type="common">Broad bean</name>
    <name type="synonym">Faba vulgaris</name>
    <dbReference type="NCBI Taxonomy" id="3906"/>
    <lineage>
        <taxon>Eukaryota</taxon>
        <taxon>Viridiplantae</taxon>
        <taxon>Streptophyta</taxon>
        <taxon>Embryophyta</taxon>
        <taxon>Tracheophyta</taxon>
        <taxon>Spermatophyta</taxon>
        <taxon>Magnoliopsida</taxon>
        <taxon>eudicotyledons</taxon>
        <taxon>Gunneridae</taxon>
        <taxon>Pentapetalae</taxon>
        <taxon>rosids</taxon>
        <taxon>fabids</taxon>
        <taxon>Fabales</taxon>
        <taxon>Fabaceae</taxon>
        <taxon>Papilionoideae</taxon>
        <taxon>50 kb inversion clade</taxon>
        <taxon>NPAAA clade</taxon>
        <taxon>Hologalegina</taxon>
        <taxon>IRL clade</taxon>
        <taxon>Fabeae</taxon>
        <taxon>Vicia</taxon>
    </lineage>
</organism>
<feature type="region of interest" description="Disordered" evidence="1">
    <location>
        <begin position="39"/>
        <end position="77"/>
    </location>
</feature>
<dbReference type="EMBL" id="OX451741">
    <property type="protein sequence ID" value="CAI8617309.1"/>
    <property type="molecule type" value="Genomic_DNA"/>
</dbReference>
<proteinExistence type="predicted"/>
<dbReference type="Proteomes" id="UP001157006">
    <property type="component" value="Chromosome 6"/>
</dbReference>